<protein>
    <recommendedName>
        <fullName evidence="3">Dodecin domain-containing protein</fullName>
    </recommendedName>
</protein>
<keyword evidence="2" id="KW-1185">Reference proteome</keyword>
<proteinExistence type="predicted"/>
<dbReference type="AlphaFoldDB" id="A0A5S4FAU2"/>
<evidence type="ECO:0000313" key="1">
    <source>
        <dbReference type="EMBL" id="TMR14377.1"/>
    </source>
</evidence>
<evidence type="ECO:0000313" key="2">
    <source>
        <dbReference type="Proteomes" id="UP000306628"/>
    </source>
</evidence>
<accession>A0A5S4FAU2</accession>
<dbReference type="OrthoDB" id="3539552at2"/>
<dbReference type="RefSeq" id="WP_138698142.1">
    <property type="nucleotide sequence ID" value="NZ_JBHSAZ010000089.1"/>
</dbReference>
<reference evidence="1 2" key="1">
    <citation type="submission" date="2019-05" db="EMBL/GenBank/DDBJ databases">
        <title>Draft genome sequence of Nonomuraea zeae DSM 100528.</title>
        <authorList>
            <person name="Saricaoglu S."/>
            <person name="Isik K."/>
        </authorList>
    </citation>
    <scope>NUCLEOTIDE SEQUENCE [LARGE SCALE GENOMIC DNA]</scope>
    <source>
        <strain evidence="1 2">DSM 100528</strain>
    </source>
</reference>
<organism evidence="1 2">
    <name type="scientific">Nonomuraea zeae</name>
    <dbReference type="NCBI Taxonomy" id="1642303"/>
    <lineage>
        <taxon>Bacteria</taxon>
        <taxon>Bacillati</taxon>
        <taxon>Actinomycetota</taxon>
        <taxon>Actinomycetes</taxon>
        <taxon>Streptosporangiales</taxon>
        <taxon>Streptosporangiaceae</taxon>
        <taxon>Nonomuraea</taxon>
    </lineage>
</organism>
<comment type="caution">
    <text evidence="1">The sequence shown here is derived from an EMBL/GenBank/DDBJ whole genome shotgun (WGS) entry which is preliminary data.</text>
</comment>
<gene>
    <name evidence="1" type="ORF">ETD85_56780</name>
</gene>
<name>A0A5S4FAU2_9ACTN</name>
<dbReference type="Proteomes" id="UP000306628">
    <property type="component" value="Unassembled WGS sequence"/>
</dbReference>
<sequence length="67" mass="7242">MSVRSFPLTLRVIVSGATPDEIRETAVAQALSFFGASAELDVLSAEAEPDGEHHSRYHATVVFRKVA</sequence>
<evidence type="ECO:0008006" key="3">
    <source>
        <dbReference type="Google" id="ProtNLM"/>
    </source>
</evidence>
<dbReference type="EMBL" id="VCKX01000409">
    <property type="protein sequence ID" value="TMR14377.1"/>
    <property type="molecule type" value="Genomic_DNA"/>
</dbReference>